<comment type="caution">
    <text evidence="1">The sequence shown here is derived from an EMBL/GenBank/DDBJ whole genome shotgun (WGS) entry which is preliminary data.</text>
</comment>
<name>A0ABT1MNF1_9RHOB</name>
<organism evidence="1 2">
    <name type="scientific">Paracoccus albicereus</name>
    <dbReference type="NCBI Taxonomy" id="2922394"/>
    <lineage>
        <taxon>Bacteria</taxon>
        <taxon>Pseudomonadati</taxon>
        <taxon>Pseudomonadota</taxon>
        <taxon>Alphaproteobacteria</taxon>
        <taxon>Rhodobacterales</taxon>
        <taxon>Paracoccaceae</taxon>
        <taxon>Paracoccus</taxon>
    </lineage>
</organism>
<reference evidence="1 2" key="1">
    <citation type="submission" date="2022-03" db="EMBL/GenBank/DDBJ databases">
        <authorList>
            <person name="He Y."/>
        </authorList>
    </citation>
    <scope>NUCLEOTIDE SEQUENCE [LARGE SCALE GENOMIC DNA]</scope>
    <source>
        <strain evidence="1 2">TK19116</strain>
    </source>
</reference>
<proteinExistence type="predicted"/>
<gene>
    <name evidence="1" type="ORF">MLD63_05200</name>
</gene>
<accession>A0ABT1MNF1</accession>
<dbReference type="Proteomes" id="UP001203945">
    <property type="component" value="Unassembled WGS sequence"/>
</dbReference>
<protein>
    <submittedName>
        <fullName evidence="1">Uncharacterized protein</fullName>
    </submittedName>
</protein>
<sequence length="132" mass="14676">MIDGEIVKRDDGDDDYAVRLPISRDDFGEFLSGLISTKRQLAFNIQNPVVVDQNLILGIDRGIKERVLVQNQSSLIQATAEVICANGNKYTENSVDELLKIAPLGKVGTEGLRLEYVFAIFLKVPTRLRDSP</sequence>
<dbReference type="EMBL" id="JAKZEU010000002">
    <property type="protein sequence ID" value="MCQ0969824.1"/>
    <property type="molecule type" value="Genomic_DNA"/>
</dbReference>
<evidence type="ECO:0000313" key="2">
    <source>
        <dbReference type="Proteomes" id="UP001203945"/>
    </source>
</evidence>
<dbReference type="RefSeq" id="WP_255328838.1">
    <property type="nucleotide sequence ID" value="NZ_JAKZEU010000002.1"/>
</dbReference>
<evidence type="ECO:0000313" key="1">
    <source>
        <dbReference type="EMBL" id="MCQ0969824.1"/>
    </source>
</evidence>
<keyword evidence="2" id="KW-1185">Reference proteome</keyword>